<feature type="non-terminal residue" evidence="1">
    <location>
        <position position="1"/>
    </location>
</feature>
<keyword evidence="2" id="KW-1185">Reference proteome</keyword>
<evidence type="ECO:0000313" key="1">
    <source>
        <dbReference type="EMBL" id="GFS57678.1"/>
    </source>
</evidence>
<dbReference type="AlphaFoldDB" id="A0A8X6K2D7"/>
<gene>
    <name evidence="1" type="ORF">NPIL_452551</name>
</gene>
<evidence type="ECO:0000313" key="2">
    <source>
        <dbReference type="Proteomes" id="UP000887013"/>
    </source>
</evidence>
<name>A0A8X6K2D7_NEPPI</name>
<protein>
    <submittedName>
        <fullName evidence="1">Uncharacterized protein</fullName>
    </submittedName>
</protein>
<dbReference type="Proteomes" id="UP000887013">
    <property type="component" value="Unassembled WGS sequence"/>
</dbReference>
<reference evidence="1" key="1">
    <citation type="submission" date="2020-08" db="EMBL/GenBank/DDBJ databases">
        <title>Multicomponent nature underlies the extraordinary mechanical properties of spider dragline silk.</title>
        <authorList>
            <person name="Kono N."/>
            <person name="Nakamura H."/>
            <person name="Mori M."/>
            <person name="Yoshida Y."/>
            <person name="Ohtoshi R."/>
            <person name="Malay A.D."/>
            <person name="Moran D.A.P."/>
            <person name="Tomita M."/>
            <person name="Numata K."/>
            <person name="Arakawa K."/>
        </authorList>
    </citation>
    <scope>NUCLEOTIDE SEQUENCE</scope>
</reference>
<accession>A0A8X6K2D7</accession>
<organism evidence="1 2">
    <name type="scientific">Nephila pilipes</name>
    <name type="common">Giant wood spider</name>
    <name type="synonym">Nephila maculata</name>
    <dbReference type="NCBI Taxonomy" id="299642"/>
    <lineage>
        <taxon>Eukaryota</taxon>
        <taxon>Metazoa</taxon>
        <taxon>Ecdysozoa</taxon>
        <taxon>Arthropoda</taxon>
        <taxon>Chelicerata</taxon>
        <taxon>Arachnida</taxon>
        <taxon>Araneae</taxon>
        <taxon>Araneomorphae</taxon>
        <taxon>Entelegynae</taxon>
        <taxon>Araneoidea</taxon>
        <taxon>Nephilidae</taxon>
        <taxon>Nephila</taxon>
    </lineage>
</organism>
<dbReference type="EMBL" id="BMAW01046857">
    <property type="protein sequence ID" value="GFS57678.1"/>
    <property type="molecule type" value="Genomic_DNA"/>
</dbReference>
<comment type="caution">
    <text evidence="1">The sequence shown here is derived from an EMBL/GenBank/DDBJ whole genome shotgun (WGS) entry which is preliminary data.</text>
</comment>
<sequence>MIFAFVVSSVELDKRTYASDSYARLVWFAMETKGEPTTRCTTERPSGTIFFIDLAVLEVHAFCMCSQREISDWFIGSARTVGAGRLSCDWLE</sequence>
<proteinExistence type="predicted"/>